<dbReference type="Proteomes" id="UP000632454">
    <property type="component" value="Unassembled WGS sequence"/>
</dbReference>
<gene>
    <name evidence="2" type="ORF">GCM10007298_05950</name>
</gene>
<dbReference type="EMBL" id="BMCS01000001">
    <property type="protein sequence ID" value="GGF12839.1"/>
    <property type="molecule type" value="Genomic_DNA"/>
</dbReference>
<dbReference type="SUPFAM" id="SSF53756">
    <property type="entry name" value="UDP-Glycosyltransferase/glycogen phosphorylase"/>
    <property type="match status" value="1"/>
</dbReference>
<evidence type="ECO:0000313" key="2">
    <source>
        <dbReference type="EMBL" id="GGF12839.1"/>
    </source>
</evidence>
<evidence type="ECO:0000259" key="1">
    <source>
        <dbReference type="Pfam" id="PF13524"/>
    </source>
</evidence>
<proteinExistence type="predicted"/>
<sequence>MKILFVGDDWVGSNARSLADGFRQAGHDVVVIDSSPITLPRRLSPSWTFAKATTRRAPWTTERLHTDIEQAAATFRPDMLFCYKTIHLDQPRLLSVPAALRVHYSADDMSNPYNTTPGYLEHESRWDAVVTTKRHNVAEMTARGARHVTFVLSAYDPAWHHPCATRTPRRYLVGFIGARRPDRVDLLHTLAQKHGRDMYLAGPGWRRDTALVKSSAAVAGPSYGQDLSVAIAPVCANLVLLNSDNRDTHTCRTFEVPAAGGLFVGERTDEHNELLTEGTEALLFDSPAELDEILMRCAGHPDEVAAIAARGHRRITDGAHRYVDRARAMVADVH</sequence>
<feature type="domain" description="Spore protein YkvP/CgeB glycosyl transferase-like" evidence="1">
    <location>
        <begin position="184"/>
        <end position="330"/>
    </location>
</feature>
<dbReference type="InterPro" id="IPR055259">
    <property type="entry name" value="YkvP/CgeB_Glyco_trans-like"/>
</dbReference>
<keyword evidence="3" id="KW-1185">Reference proteome</keyword>
<protein>
    <recommendedName>
        <fullName evidence="1">Spore protein YkvP/CgeB glycosyl transferase-like domain-containing protein</fullName>
    </recommendedName>
</protein>
<dbReference type="RefSeq" id="WP_188486782.1">
    <property type="nucleotide sequence ID" value="NZ_BMCS01000001.1"/>
</dbReference>
<dbReference type="Pfam" id="PF13524">
    <property type="entry name" value="Glyco_trans_1_2"/>
    <property type="match status" value="1"/>
</dbReference>
<name>A0ABQ1U9C0_9NOCA</name>
<organism evidence="2 3">
    <name type="scientific">Williamsia phyllosphaerae</name>
    <dbReference type="NCBI Taxonomy" id="885042"/>
    <lineage>
        <taxon>Bacteria</taxon>
        <taxon>Bacillati</taxon>
        <taxon>Actinomycetota</taxon>
        <taxon>Actinomycetes</taxon>
        <taxon>Mycobacteriales</taxon>
        <taxon>Nocardiaceae</taxon>
        <taxon>Williamsia</taxon>
    </lineage>
</organism>
<evidence type="ECO:0000313" key="3">
    <source>
        <dbReference type="Proteomes" id="UP000632454"/>
    </source>
</evidence>
<comment type="caution">
    <text evidence="2">The sequence shown here is derived from an EMBL/GenBank/DDBJ whole genome shotgun (WGS) entry which is preliminary data.</text>
</comment>
<accession>A0ABQ1U9C0</accession>
<reference evidence="3" key="1">
    <citation type="journal article" date="2019" name="Int. J. Syst. Evol. Microbiol.">
        <title>The Global Catalogue of Microorganisms (GCM) 10K type strain sequencing project: providing services to taxonomists for standard genome sequencing and annotation.</title>
        <authorList>
            <consortium name="The Broad Institute Genomics Platform"/>
            <consortium name="The Broad Institute Genome Sequencing Center for Infectious Disease"/>
            <person name="Wu L."/>
            <person name="Ma J."/>
        </authorList>
    </citation>
    <scope>NUCLEOTIDE SEQUENCE [LARGE SCALE GENOMIC DNA]</scope>
    <source>
        <strain evidence="3">CCM 7855</strain>
    </source>
</reference>